<evidence type="ECO:0000313" key="5">
    <source>
        <dbReference type="EMBL" id="MST89035.1"/>
    </source>
</evidence>
<dbReference type="InterPro" id="IPR051782">
    <property type="entry name" value="ABC_Transporter_VariousFunc"/>
</dbReference>
<keyword evidence="1" id="KW-0813">Transport</keyword>
<organism evidence="5 6">
    <name type="scientific">Sharpea porci</name>
    <dbReference type="NCBI Taxonomy" id="2652286"/>
    <lineage>
        <taxon>Bacteria</taxon>
        <taxon>Bacillati</taxon>
        <taxon>Bacillota</taxon>
        <taxon>Erysipelotrichia</taxon>
        <taxon>Erysipelotrichales</taxon>
        <taxon>Coprobacillaceae</taxon>
        <taxon>Sharpea</taxon>
    </lineage>
</organism>
<keyword evidence="3 5" id="KW-0067">ATP-binding</keyword>
<dbReference type="InterPro" id="IPR003593">
    <property type="entry name" value="AAA+_ATPase"/>
</dbReference>
<dbReference type="PANTHER" id="PTHR42939">
    <property type="entry name" value="ABC TRANSPORTER ATP-BINDING PROTEIN ALBC-RELATED"/>
    <property type="match status" value="1"/>
</dbReference>
<reference evidence="5 6" key="1">
    <citation type="submission" date="2019-08" db="EMBL/GenBank/DDBJ databases">
        <title>In-depth cultivation of the pig gut microbiome towards novel bacterial diversity and tailored functional studies.</title>
        <authorList>
            <person name="Wylensek D."/>
            <person name="Hitch T.C.A."/>
            <person name="Clavel T."/>
        </authorList>
    </citation>
    <scope>NUCLEOTIDE SEQUENCE [LARGE SCALE GENOMIC DNA]</scope>
    <source>
        <strain evidence="5 6">CA-Schmier-601-WT-3</strain>
    </source>
</reference>
<dbReference type="Pfam" id="PF00005">
    <property type="entry name" value="ABC_tran"/>
    <property type="match status" value="1"/>
</dbReference>
<keyword evidence="6" id="KW-1185">Reference proteome</keyword>
<name>A0A844FTR9_9FIRM</name>
<evidence type="ECO:0000256" key="3">
    <source>
        <dbReference type="ARBA" id="ARBA00022840"/>
    </source>
</evidence>
<dbReference type="SMART" id="SM00382">
    <property type="entry name" value="AAA"/>
    <property type="match status" value="1"/>
</dbReference>
<evidence type="ECO:0000259" key="4">
    <source>
        <dbReference type="PROSITE" id="PS50893"/>
    </source>
</evidence>
<dbReference type="GO" id="GO:0005524">
    <property type="term" value="F:ATP binding"/>
    <property type="evidence" value="ECO:0007669"/>
    <property type="project" value="UniProtKB-KW"/>
</dbReference>
<dbReference type="PROSITE" id="PS50893">
    <property type="entry name" value="ABC_TRANSPORTER_2"/>
    <property type="match status" value="1"/>
</dbReference>
<dbReference type="InterPro" id="IPR017871">
    <property type="entry name" value="ABC_transporter-like_CS"/>
</dbReference>
<evidence type="ECO:0000313" key="6">
    <source>
        <dbReference type="Proteomes" id="UP000442619"/>
    </source>
</evidence>
<dbReference type="InterPro" id="IPR003439">
    <property type="entry name" value="ABC_transporter-like_ATP-bd"/>
</dbReference>
<evidence type="ECO:0000256" key="2">
    <source>
        <dbReference type="ARBA" id="ARBA00022741"/>
    </source>
</evidence>
<dbReference type="AlphaFoldDB" id="A0A844FTR9"/>
<dbReference type="PROSITE" id="PS00211">
    <property type="entry name" value="ABC_TRANSPORTER_1"/>
    <property type="match status" value="1"/>
</dbReference>
<sequence length="215" mass="24634">MMKISVKDVTREIKGNIILNNINLEFESGKIYCLCGHNGSGKTMLLRAIAGLIRIDQGEISIDHKILHKDMDYPPEMGLIIETPSFFKYYTGMENLLYLAEIRDKISKQDIIETLKRVGLDPHDQRTVAKYSLGMKQRLAIAQAIMEKPDLILLDEPTNALDQDAIIQFKNIITEEKRRNACIIIATHNQQDIDELFDEKIYLNSGKVERVEKND</sequence>
<gene>
    <name evidence="5" type="ORF">FYJ79_05530</name>
</gene>
<dbReference type="EMBL" id="VUNM01000009">
    <property type="protein sequence ID" value="MST89035.1"/>
    <property type="molecule type" value="Genomic_DNA"/>
</dbReference>
<comment type="caution">
    <text evidence="5">The sequence shown here is derived from an EMBL/GenBank/DDBJ whole genome shotgun (WGS) entry which is preliminary data.</text>
</comment>
<dbReference type="Gene3D" id="3.40.50.300">
    <property type="entry name" value="P-loop containing nucleotide triphosphate hydrolases"/>
    <property type="match status" value="1"/>
</dbReference>
<dbReference type="PANTHER" id="PTHR42939:SF1">
    <property type="entry name" value="ABC TRANSPORTER ATP-BINDING PROTEIN ALBC-RELATED"/>
    <property type="match status" value="1"/>
</dbReference>
<dbReference type="Proteomes" id="UP000442619">
    <property type="component" value="Unassembled WGS sequence"/>
</dbReference>
<accession>A0A844FTR9</accession>
<dbReference type="SUPFAM" id="SSF52540">
    <property type="entry name" value="P-loop containing nucleoside triphosphate hydrolases"/>
    <property type="match status" value="1"/>
</dbReference>
<proteinExistence type="predicted"/>
<dbReference type="GO" id="GO:0016887">
    <property type="term" value="F:ATP hydrolysis activity"/>
    <property type="evidence" value="ECO:0007669"/>
    <property type="project" value="InterPro"/>
</dbReference>
<dbReference type="InterPro" id="IPR027417">
    <property type="entry name" value="P-loop_NTPase"/>
</dbReference>
<protein>
    <submittedName>
        <fullName evidence="5">ABC transporter ATP-binding protein</fullName>
    </submittedName>
</protein>
<evidence type="ECO:0000256" key="1">
    <source>
        <dbReference type="ARBA" id="ARBA00022448"/>
    </source>
</evidence>
<feature type="domain" description="ABC transporter" evidence="4">
    <location>
        <begin position="4"/>
        <end position="215"/>
    </location>
</feature>
<keyword evidence="2" id="KW-0547">Nucleotide-binding</keyword>